<protein>
    <submittedName>
        <fullName evidence="1">Uncharacterized protein</fullName>
    </submittedName>
</protein>
<gene>
    <name evidence="1" type="ORF">MTR67_030424</name>
</gene>
<dbReference type="EMBL" id="CP133618">
    <property type="protein sequence ID" value="WMV37039.1"/>
    <property type="molecule type" value="Genomic_DNA"/>
</dbReference>
<evidence type="ECO:0000313" key="1">
    <source>
        <dbReference type="EMBL" id="WMV37039.1"/>
    </source>
</evidence>
<proteinExistence type="predicted"/>
<keyword evidence="2" id="KW-1185">Reference proteome</keyword>
<sequence length="88" mass="9826">MQCPTTIHWSGDKCTLLYTVGISKLGFRISTKSSLNLVGFSDADWAGCPLTQRSTSGLCIFLKSNCFSWSSKRKLLWRSLALKLNIVH</sequence>
<dbReference type="Proteomes" id="UP001234989">
    <property type="component" value="Chromosome 7"/>
</dbReference>
<dbReference type="PANTHER" id="PTHR11439:SF455">
    <property type="entry name" value="RLK (RECEPTOR-LIKE PROTEIN KINASE) 8, PUTATIVE-RELATED"/>
    <property type="match status" value="1"/>
</dbReference>
<reference evidence="1" key="1">
    <citation type="submission" date="2023-08" db="EMBL/GenBank/DDBJ databases">
        <title>A de novo genome assembly of Solanum verrucosum Schlechtendal, a Mexican diploid species geographically isolated from the other diploid A-genome species in potato relatives.</title>
        <authorList>
            <person name="Hosaka K."/>
        </authorList>
    </citation>
    <scope>NUCLEOTIDE SEQUENCE</scope>
    <source>
        <tissue evidence="1">Young leaves</tissue>
    </source>
</reference>
<name>A0AAF0RE12_SOLVR</name>
<accession>A0AAF0RE12</accession>
<dbReference type="AlphaFoldDB" id="A0AAF0RE12"/>
<organism evidence="1 2">
    <name type="scientific">Solanum verrucosum</name>
    <dbReference type="NCBI Taxonomy" id="315347"/>
    <lineage>
        <taxon>Eukaryota</taxon>
        <taxon>Viridiplantae</taxon>
        <taxon>Streptophyta</taxon>
        <taxon>Embryophyta</taxon>
        <taxon>Tracheophyta</taxon>
        <taxon>Spermatophyta</taxon>
        <taxon>Magnoliopsida</taxon>
        <taxon>eudicotyledons</taxon>
        <taxon>Gunneridae</taxon>
        <taxon>Pentapetalae</taxon>
        <taxon>asterids</taxon>
        <taxon>lamiids</taxon>
        <taxon>Solanales</taxon>
        <taxon>Solanaceae</taxon>
        <taxon>Solanoideae</taxon>
        <taxon>Solaneae</taxon>
        <taxon>Solanum</taxon>
    </lineage>
</organism>
<dbReference type="PANTHER" id="PTHR11439">
    <property type="entry name" value="GAG-POL-RELATED RETROTRANSPOSON"/>
    <property type="match status" value="1"/>
</dbReference>
<evidence type="ECO:0000313" key="2">
    <source>
        <dbReference type="Proteomes" id="UP001234989"/>
    </source>
</evidence>